<name>A0ABV8DCC5_9BURK</name>
<evidence type="ECO:0000313" key="2">
    <source>
        <dbReference type="Proteomes" id="UP001595693"/>
    </source>
</evidence>
<reference evidence="2" key="1">
    <citation type="journal article" date="2019" name="Int. J. Syst. Evol. Microbiol.">
        <title>The Global Catalogue of Microorganisms (GCM) 10K type strain sequencing project: providing services to taxonomists for standard genome sequencing and annotation.</title>
        <authorList>
            <consortium name="The Broad Institute Genomics Platform"/>
            <consortium name="The Broad Institute Genome Sequencing Center for Infectious Disease"/>
            <person name="Wu L."/>
            <person name="Ma J."/>
        </authorList>
    </citation>
    <scope>NUCLEOTIDE SEQUENCE [LARGE SCALE GENOMIC DNA]</scope>
    <source>
        <strain evidence="2">CCUG 2113</strain>
    </source>
</reference>
<keyword evidence="2" id="KW-1185">Reference proteome</keyword>
<sequence length="57" mass="5971">MSTSPRVVCVCCQVTEVAWYALTCDGCRPTLEAAGLIEPGASDASADQRIQIGPTDI</sequence>
<dbReference type="Proteomes" id="UP001595693">
    <property type="component" value="Unassembled WGS sequence"/>
</dbReference>
<protein>
    <submittedName>
        <fullName evidence="1">Uncharacterized protein</fullName>
    </submittedName>
</protein>
<gene>
    <name evidence="1" type="ORF">ACFOW3_15535</name>
</gene>
<proteinExistence type="predicted"/>
<comment type="caution">
    <text evidence="1">The sequence shown here is derived from an EMBL/GenBank/DDBJ whole genome shotgun (WGS) entry which is preliminary data.</text>
</comment>
<dbReference type="RefSeq" id="WP_156358620.1">
    <property type="nucleotide sequence ID" value="NZ_JAMXAX010000016.1"/>
</dbReference>
<evidence type="ECO:0000313" key="1">
    <source>
        <dbReference type="EMBL" id="MFC3936023.1"/>
    </source>
</evidence>
<organism evidence="1 2">
    <name type="scientific">Acidovorax facilis</name>
    <dbReference type="NCBI Taxonomy" id="12917"/>
    <lineage>
        <taxon>Bacteria</taxon>
        <taxon>Pseudomonadati</taxon>
        <taxon>Pseudomonadota</taxon>
        <taxon>Betaproteobacteria</taxon>
        <taxon>Burkholderiales</taxon>
        <taxon>Comamonadaceae</taxon>
        <taxon>Acidovorax</taxon>
    </lineage>
</organism>
<dbReference type="EMBL" id="JBHSAJ010000048">
    <property type="protein sequence ID" value="MFC3936023.1"/>
    <property type="molecule type" value="Genomic_DNA"/>
</dbReference>
<accession>A0ABV8DCC5</accession>